<reference evidence="2 3" key="1">
    <citation type="journal article" date="2012" name="Stand. Genomic Sci.">
        <title>Complete genome sequence of Terriglobus saanensis type strain SP1PR4(T), an Acidobacteria from tundra soil.</title>
        <authorList>
            <person name="Rawat S.R."/>
            <person name="Mannisto M.K."/>
            <person name="Starovoytov V."/>
            <person name="Goodwin L."/>
            <person name="Nolan M."/>
            <person name="Hauser L."/>
            <person name="Land M."/>
            <person name="Davenport K.W."/>
            <person name="Woyke T."/>
            <person name="Haggblom M.M."/>
        </authorList>
    </citation>
    <scope>NUCLEOTIDE SEQUENCE</scope>
    <source>
        <strain evidence="3">ATCC BAA-1853 / DSM 23119 / SP1PR4</strain>
    </source>
</reference>
<evidence type="ECO:0000313" key="3">
    <source>
        <dbReference type="Proteomes" id="UP000006844"/>
    </source>
</evidence>
<proteinExistence type="predicted"/>
<dbReference type="EMBL" id="CP002467">
    <property type="protein sequence ID" value="ADV81369.1"/>
    <property type="molecule type" value="Genomic_DNA"/>
</dbReference>
<dbReference type="HOGENOM" id="CLU_105789_1_0_0"/>
<evidence type="ECO:0000259" key="1">
    <source>
        <dbReference type="Pfam" id="PF12867"/>
    </source>
</evidence>
<evidence type="ECO:0000313" key="2">
    <source>
        <dbReference type="EMBL" id="ADV81369.1"/>
    </source>
</evidence>
<dbReference type="eggNOG" id="COG2318">
    <property type="taxonomic scope" value="Bacteria"/>
</dbReference>
<dbReference type="Pfam" id="PF12867">
    <property type="entry name" value="DinB_2"/>
    <property type="match status" value="1"/>
</dbReference>
<keyword evidence="3" id="KW-1185">Reference proteome</keyword>
<sequence>MNPPQTVPPIDPRYPIGRFPRTEMITLHMREAAVARLAELPEELFHVVDGLSDAQLSTPYREGGWTVRQLVHHVADSHANAYLRIRLALTEDAPTICTYDEKAWAELHDSIAPVAWSIQWLEALHARLVMLLQSLDAQQWKRVFIHPEKGPVTVEMAALEYAWHSRHHVAHIAHLRAVKGW</sequence>
<keyword evidence="2" id="KW-0378">Hydrolase</keyword>
<dbReference type="KEGG" id="tsa:AciPR4_0534"/>
<dbReference type="Gene3D" id="1.20.120.450">
    <property type="entry name" value="dinb family like domain"/>
    <property type="match status" value="1"/>
</dbReference>
<dbReference type="Proteomes" id="UP000006844">
    <property type="component" value="Chromosome"/>
</dbReference>
<dbReference type="AlphaFoldDB" id="E8V3V5"/>
<protein>
    <submittedName>
        <fullName evidence="2">Metal-dependent hydrolase</fullName>
    </submittedName>
</protein>
<dbReference type="OrthoDB" id="9796039at2"/>
<dbReference type="InterPro" id="IPR024775">
    <property type="entry name" value="DinB-like"/>
</dbReference>
<dbReference type="NCBIfam" id="NF009807">
    <property type="entry name" value="PRK13291.1"/>
    <property type="match status" value="1"/>
</dbReference>
<organism evidence="2 3">
    <name type="scientific">Terriglobus saanensis (strain ATCC BAA-1853 / DSM 23119 / SP1PR4)</name>
    <dbReference type="NCBI Taxonomy" id="401053"/>
    <lineage>
        <taxon>Bacteria</taxon>
        <taxon>Pseudomonadati</taxon>
        <taxon>Acidobacteriota</taxon>
        <taxon>Terriglobia</taxon>
        <taxon>Terriglobales</taxon>
        <taxon>Acidobacteriaceae</taxon>
        <taxon>Terriglobus</taxon>
    </lineage>
</organism>
<feature type="domain" description="DinB-like" evidence="1">
    <location>
        <begin position="37"/>
        <end position="172"/>
    </location>
</feature>
<gene>
    <name evidence="2" type="ordered locus">AciPR4_0534</name>
</gene>
<dbReference type="SUPFAM" id="SSF109854">
    <property type="entry name" value="DinB/YfiT-like putative metalloenzymes"/>
    <property type="match status" value="1"/>
</dbReference>
<dbReference type="InterPro" id="IPR034660">
    <property type="entry name" value="DinB/YfiT-like"/>
</dbReference>
<dbReference type="GO" id="GO:0016787">
    <property type="term" value="F:hydrolase activity"/>
    <property type="evidence" value="ECO:0007669"/>
    <property type="project" value="UniProtKB-KW"/>
</dbReference>
<dbReference type="STRING" id="401053.AciPR4_0534"/>
<accession>E8V3V5</accession>
<name>E8V3V5_TERSS</name>